<organism evidence="2 3">
    <name type="scientific">Nakaseomyces bracarensis</name>
    <dbReference type="NCBI Taxonomy" id="273131"/>
    <lineage>
        <taxon>Eukaryota</taxon>
        <taxon>Fungi</taxon>
        <taxon>Dikarya</taxon>
        <taxon>Ascomycota</taxon>
        <taxon>Saccharomycotina</taxon>
        <taxon>Saccharomycetes</taxon>
        <taxon>Saccharomycetales</taxon>
        <taxon>Saccharomycetaceae</taxon>
        <taxon>Nakaseomyces</taxon>
    </lineage>
</organism>
<dbReference type="SUPFAM" id="SSF50044">
    <property type="entry name" value="SH3-domain"/>
    <property type="match status" value="1"/>
</dbReference>
<gene>
    <name evidence="2" type="ORF">RNJ44_02741</name>
</gene>
<dbReference type="InterPro" id="IPR001683">
    <property type="entry name" value="PX_dom"/>
</dbReference>
<accession>A0ABR4P041</accession>
<name>A0ABR4P041_9SACH</name>
<proteinExistence type="predicted"/>
<feature type="domain" description="PX" evidence="1">
    <location>
        <begin position="226"/>
        <end position="289"/>
    </location>
</feature>
<dbReference type="Pfam" id="PF00787">
    <property type="entry name" value="PX"/>
    <property type="match status" value="1"/>
</dbReference>
<dbReference type="Proteomes" id="UP001623330">
    <property type="component" value="Unassembled WGS sequence"/>
</dbReference>
<sequence>MVSIYNQSIKETPQVLSKKTSQKHLNRSITISPPLKQDSFSPSWSTVHRSASLNYKFYSVTKDYTPKQNNQVIAPPKTPDNNKYNDALPIIDNHLHLTKGAIVQKISDLGNGYWYVKPVNQLISGLVPSSYLEENTQLNDTICSRPHTAKWNTSLIDLTPPTSPSTIVSKTFSKASISRKTSVTMDSPRSDRELVYIALITKCEVTEITRKENRLEYTLKIENSNGEKKVKHMFYSEFYKLHTKLMFSLSNEISLPKIPKPMPKYIQNEDDDETVRKQEFNTYLTNLIDVVYDIKSPLILQDILKEWIDGISPNSKPQSIKIKVLYQDDFYALKCTKNEIDNLKKLERLLTAKIRPLNDKSDLKMTAKLEGWYIVELTDESMYRMILARLNDIQRLALDVKL</sequence>
<dbReference type="EMBL" id="JBEVYD010000002">
    <property type="protein sequence ID" value="KAL3234953.1"/>
    <property type="molecule type" value="Genomic_DNA"/>
</dbReference>
<dbReference type="SUPFAM" id="SSF64268">
    <property type="entry name" value="PX domain"/>
    <property type="match status" value="1"/>
</dbReference>
<dbReference type="Gene3D" id="3.30.1520.10">
    <property type="entry name" value="Phox-like domain"/>
    <property type="match status" value="1"/>
</dbReference>
<keyword evidence="3" id="KW-1185">Reference proteome</keyword>
<dbReference type="Gene3D" id="2.30.30.40">
    <property type="entry name" value="SH3 Domains"/>
    <property type="match status" value="1"/>
</dbReference>
<reference evidence="2 3" key="1">
    <citation type="submission" date="2024-05" db="EMBL/GenBank/DDBJ databases">
        <title>Long read based assembly of the Candida bracarensis genome reveals expanded adhesin content.</title>
        <authorList>
            <person name="Marcet-Houben M."/>
            <person name="Ksiezopolska E."/>
            <person name="Gabaldon T."/>
        </authorList>
    </citation>
    <scope>NUCLEOTIDE SEQUENCE [LARGE SCALE GENOMIC DNA]</scope>
    <source>
        <strain evidence="2 3">CBM6</strain>
    </source>
</reference>
<protein>
    <submittedName>
        <fullName evidence="2">Ancestral locus</fullName>
    </submittedName>
</protein>
<dbReference type="InterPro" id="IPR036028">
    <property type="entry name" value="SH3-like_dom_sf"/>
</dbReference>
<evidence type="ECO:0000259" key="1">
    <source>
        <dbReference type="Pfam" id="PF00787"/>
    </source>
</evidence>
<evidence type="ECO:0000313" key="3">
    <source>
        <dbReference type="Proteomes" id="UP001623330"/>
    </source>
</evidence>
<dbReference type="InterPro" id="IPR036871">
    <property type="entry name" value="PX_dom_sf"/>
</dbReference>
<evidence type="ECO:0000313" key="2">
    <source>
        <dbReference type="EMBL" id="KAL3234953.1"/>
    </source>
</evidence>
<comment type="caution">
    <text evidence="2">The sequence shown here is derived from an EMBL/GenBank/DDBJ whole genome shotgun (WGS) entry which is preliminary data.</text>
</comment>